<keyword evidence="4" id="KW-0807">Transducer</keyword>
<proteinExistence type="inferred from homology"/>
<keyword evidence="2" id="KW-0488">Methylation</keyword>
<dbReference type="CDD" id="cd06225">
    <property type="entry name" value="HAMP"/>
    <property type="match status" value="1"/>
</dbReference>
<protein>
    <submittedName>
        <fullName evidence="8">Methyl-accepting chemotaxis protein</fullName>
    </submittedName>
</protein>
<dbReference type="GO" id="GO:0007165">
    <property type="term" value="P:signal transduction"/>
    <property type="evidence" value="ECO:0007669"/>
    <property type="project" value="UniProtKB-KW"/>
</dbReference>
<sequence length="539" mass="57129">MTIAKKLYLLIIAVILGLCALTALSIYQSHRVSEAASYSTQNTVPSILALDQAIESVYAIRLNVARYFIEPSAREKIFPVLEVLHEKTQAAFLKYEKDCISDAKDEKLLEQDRAAFAAYEKARHQTLALVGNGQPSELSRAREELLVPAGNQLMKALTEHKQYNEQLGRQEMDNAASILQSSIVITASVSLLIGAMVAGASLLLVRLIVSSLRHATHVADAISRYDLTSKIDHAERDEIGHLMQALKRMNDSLCKIIGSVGDSTSTIQVAAGEIASGNLDLSSRTEAQAGSLEETATAMGQLTATVRQNADNAHQANELAASASAIASQAGDVVNEVVVTMDAIHASSLKIVGIISVIDGIAFQTNILALNAAVEAARAGEQGRGFAVVASEVRSLAQRSAAAAREIKELIDDSVHKVGAGSHLVAEAGNSMEKVVHSVRRVTDIVGEISSASSEQSAGIEQIHQAIGAMDDATQQNAALVEQAAAASQSLQEQAAHLVEAVGVFRLHRQAQWIAEGGQIQAPREAPAIAQSEALALPA</sequence>
<dbReference type="AlphaFoldDB" id="A0A6M3ZTB8"/>
<dbReference type="CDD" id="cd11386">
    <property type="entry name" value="MCP_signal"/>
    <property type="match status" value="1"/>
</dbReference>
<dbReference type="InterPro" id="IPR004090">
    <property type="entry name" value="Chemotax_Me-accpt_rcpt"/>
</dbReference>
<evidence type="ECO:0000259" key="7">
    <source>
        <dbReference type="PROSITE" id="PS50885"/>
    </source>
</evidence>
<dbReference type="SUPFAM" id="SSF58104">
    <property type="entry name" value="Methyl-accepting chemotaxis protein (MCP) signaling domain"/>
    <property type="match status" value="1"/>
</dbReference>
<comment type="subcellular location">
    <subcellularLocation>
        <location evidence="1">Membrane</location>
    </subcellularLocation>
</comment>
<evidence type="ECO:0000256" key="2">
    <source>
        <dbReference type="ARBA" id="ARBA00022481"/>
    </source>
</evidence>
<accession>A0A6M3ZTB8</accession>
<dbReference type="Proteomes" id="UP000501648">
    <property type="component" value="Chromosome"/>
</dbReference>
<gene>
    <name evidence="8" type="ORF">C798_16500</name>
</gene>
<organism evidence="8 9">
    <name type="scientific">Herbaspirillum rubrisubalbicans Os34</name>
    <dbReference type="NCBI Taxonomy" id="1235827"/>
    <lineage>
        <taxon>Bacteria</taxon>
        <taxon>Pseudomonadati</taxon>
        <taxon>Pseudomonadota</taxon>
        <taxon>Betaproteobacteria</taxon>
        <taxon>Burkholderiales</taxon>
        <taxon>Oxalobacteraceae</taxon>
        <taxon>Herbaspirillum</taxon>
    </lineage>
</organism>
<dbReference type="InterPro" id="IPR003660">
    <property type="entry name" value="HAMP_dom"/>
</dbReference>
<dbReference type="PROSITE" id="PS50885">
    <property type="entry name" value="HAMP"/>
    <property type="match status" value="1"/>
</dbReference>
<dbReference type="InterPro" id="IPR051310">
    <property type="entry name" value="MCP_chemotaxis"/>
</dbReference>
<dbReference type="InterPro" id="IPR024478">
    <property type="entry name" value="HlyB_4HB_MCP"/>
</dbReference>
<evidence type="ECO:0000259" key="6">
    <source>
        <dbReference type="PROSITE" id="PS50111"/>
    </source>
</evidence>
<dbReference type="InterPro" id="IPR004089">
    <property type="entry name" value="MCPsignal_dom"/>
</dbReference>
<evidence type="ECO:0000256" key="5">
    <source>
        <dbReference type="SAM" id="Phobius"/>
    </source>
</evidence>
<evidence type="ECO:0000256" key="4">
    <source>
        <dbReference type="PROSITE-ProRule" id="PRU00284"/>
    </source>
</evidence>
<dbReference type="SMART" id="SM00304">
    <property type="entry name" value="HAMP"/>
    <property type="match status" value="1"/>
</dbReference>
<evidence type="ECO:0000313" key="9">
    <source>
        <dbReference type="Proteomes" id="UP000501648"/>
    </source>
</evidence>
<dbReference type="PANTHER" id="PTHR43531">
    <property type="entry name" value="PROTEIN ICFG"/>
    <property type="match status" value="1"/>
</dbReference>
<dbReference type="SMART" id="SM00283">
    <property type="entry name" value="MA"/>
    <property type="match status" value="1"/>
</dbReference>
<dbReference type="Pfam" id="PF00015">
    <property type="entry name" value="MCPsignal"/>
    <property type="match status" value="1"/>
</dbReference>
<evidence type="ECO:0000313" key="8">
    <source>
        <dbReference type="EMBL" id="QJQ01776.1"/>
    </source>
</evidence>
<dbReference type="EMBL" id="CP008956">
    <property type="protein sequence ID" value="QJQ01776.1"/>
    <property type="molecule type" value="Genomic_DNA"/>
</dbReference>
<evidence type="ECO:0000256" key="1">
    <source>
        <dbReference type="ARBA" id="ARBA00004370"/>
    </source>
</evidence>
<dbReference type="GO" id="GO:0005886">
    <property type="term" value="C:plasma membrane"/>
    <property type="evidence" value="ECO:0007669"/>
    <property type="project" value="TreeGrafter"/>
</dbReference>
<keyword evidence="5" id="KW-0472">Membrane</keyword>
<dbReference type="FunFam" id="1.10.287.950:FF:000001">
    <property type="entry name" value="Methyl-accepting chemotaxis sensory transducer"/>
    <property type="match status" value="1"/>
</dbReference>
<dbReference type="PRINTS" id="PR00260">
    <property type="entry name" value="CHEMTRNSDUCR"/>
</dbReference>
<dbReference type="Gene3D" id="1.10.287.950">
    <property type="entry name" value="Methyl-accepting chemotaxis protein"/>
    <property type="match status" value="1"/>
</dbReference>
<keyword evidence="5" id="KW-1133">Transmembrane helix</keyword>
<dbReference type="PANTHER" id="PTHR43531:SF14">
    <property type="entry name" value="METHYL-ACCEPTING CHEMOTAXIS PROTEIN I-RELATED"/>
    <property type="match status" value="1"/>
</dbReference>
<feature type="domain" description="Methyl-accepting transducer" evidence="6">
    <location>
        <begin position="263"/>
        <end position="492"/>
    </location>
</feature>
<keyword evidence="5" id="KW-0812">Transmembrane</keyword>
<reference evidence="8 9" key="1">
    <citation type="journal article" date="2012" name="J. Bacteriol.">
        <title>Genome sequence of the pathogenic Herbaspirillum seropedicae strain Os34, isolated from rice roots.</title>
        <authorList>
            <person name="Ye W."/>
            <person name="Ye S."/>
            <person name="Liu J."/>
            <person name="Chang S."/>
            <person name="Chen M."/>
            <person name="Zhu B."/>
            <person name="Guo L."/>
            <person name="An Q."/>
        </authorList>
    </citation>
    <scope>NUCLEOTIDE SEQUENCE [LARGE SCALE GENOMIC DNA]</scope>
    <source>
        <strain evidence="8 9">Os34</strain>
    </source>
</reference>
<dbReference type="RefSeq" id="WP_017450151.1">
    <property type="nucleotide sequence ID" value="NZ_CP008956.1"/>
</dbReference>
<dbReference type="PROSITE" id="PS50111">
    <property type="entry name" value="CHEMOTAXIS_TRANSDUC_2"/>
    <property type="match status" value="1"/>
</dbReference>
<dbReference type="GO" id="GO:0006935">
    <property type="term" value="P:chemotaxis"/>
    <property type="evidence" value="ECO:0007669"/>
    <property type="project" value="InterPro"/>
</dbReference>
<dbReference type="Pfam" id="PF12729">
    <property type="entry name" value="4HB_MCP_1"/>
    <property type="match status" value="1"/>
</dbReference>
<feature type="transmembrane region" description="Helical" evidence="5">
    <location>
        <begin position="7"/>
        <end position="27"/>
    </location>
</feature>
<dbReference type="Pfam" id="PF00672">
    <property type="entry name" value="HAMP"/>
    <property type="match status" value="1"/>
</dbReference>
<comment type="similarity">
    <text evidence="3">Belongs to the methyl-accepting chemotaxis (MCP) protein family.</text>
</comment>
<dbReference type="GO" id="GO:0004888">
    <property type="term" value="F:transmembrane signaling receptor activity"/>
    <property type="evidence" value="ECO:0007669"/>
    <property type="project" value="InterPro"/>
</dbReference>
<evidence type="ECO:0000256" key="3">
    <source>
        <dbReference type="ARBA" id="ARBA00029447"/>
    </source>
</evidence>
<name>A0A6M3ZTB8_9BURK</name>
<feature type="domain" description="HAMP" evidence="7">
    <location>
        <begin position="206"/>
        <end position="258"/>
    </location>
</feature>